<dbReference type="AlphaFoldDB" id="A0A7C6EB31"/>
<dbReference type="InterPro" id="IPR026444">
    <property type="entry name" value="Secre_tail"/>
</dbReference>
<dbReference type="Gene3D" id="2.120.10.30">
    <property type="entry name" value="TolB, C-terminal domain"/>
    <property type="match status" value="1"/>
</dbReference>
<proteinExistence type="predicted"/>
<feature type="chain" id="PRO_5027579397" evidence="1">
    <location>
        <begin position="19"/>
        <end position="614"/>
    </location>
</feature>
<dbReference type="InterPro" id="IPR011042">
    <property type="entry name" value="6-blade_b-propeller_TolB-like"/>
</dbReference>
<evidence type="ECO:0000313" key="3">
    <source>
        <dbReference type="EMBL" id="HHS52654.1"/>
    </source>
</evidence>
<dbReference type="Gene3D" id="2.60.40.4070">
    <property type="match status" value="1"/>
</dbReference>
<feature type="domain" description="Secretion system C-terminal sorting" evidence="2">
    <location>
        <begin position="530"/>
        <end position="611"/>
    </location>
</feature>
<sequence length="614" mass="68868">MKKAITVLLILFLTIVMAEKGINDATTKNTTLPSNFPPQTWDGDPSQNVWGRAPKVSPIASPSTDDSLWVKVDSVPLPPIGSNDAYLGIKVYGDTIYLVWNRYNLPWLLKKIDRVTGVLLDTVRAYTIQYALSAVRVDDSIYVSTFYPTNSIDVYGPTGAFVRSMSPPSGYMCRGMDWDGSKFWVADNTPYPNPVRIYTMTRNGTLLQTLNNIGSPAITWIMDLTIDKMIGGRIWLNDNVLNQACYVSFDTVANTFQTLATFDLPGNTTEYAEGIGFFGPDAGGYGYVYVERHISLWAWKMRVHSSFVISDTLIVPYRLVAPTLDGNIQPGEWDDALRWDISDILGQWGTPYPAGTVFILCKHDSDNVYWAVDLPTTATRDAYDEISFCVDENYDRAWATDSSEGNHWLAIWDNLRDTVVMQALPSGARFGGAGILVTSLASGHLQYEGTIAKGTAKWNYNINPVCDTVGLFAYYIDYPNGDFWACWPTTFPDPNSNWNNPIYYGTMIFRPPVTSIAEEIKTNRPYQHYIYPNPTANSARIHFSLENRALVELKIYDITGRTVRNLISGWFEPGEHYISWDRTTDNGVRVANGIYFYHLSINGKSVIGKAILAK</sequence>
<accession>A0A7C6EB31</accession>
<gene>
    <name evidence="3" type="ORF">ENW73_07310</name>
</gene>
<reference evidence="3" key="1">
    <citation type="journal article" date="2020" name="mSystems">
        <title>Genome- and Community-Level Interaction Insights into Carbon Utilization and Element Cycling Functions of Hydrothermarchaeota in Hydrothermal Sediment.</title>
        <authorList>
            <person name="Zhou Z."/>
            <person name="Liu Y."/>
            <person name="Xu W."/>
            <person name="Pan J."/>
            <person name="Luo Z.H."/>
            <person name="Li M."/>
        </authorList>
    </citation>
    <scope>NUCLEOTIDE SEQUENCE [LARGE SCALE GENOMIC DNA]</scope>
    <source>
        <strain evidence="3">SpSt-876</strain>
    </source>
</reference>
<name>A0A7C6EB31_UNCW3</name>
<feature type="signal peptide" evidence="1">
    <location>
        <begin position="1"/>
        <end position="18"/>
    </location>
</feature>
<dbReference type="Pfam" id="PF18962">
    <property type="entry name" value="Por_Secre_tail"/>
    <property type="match status" value="1"/>
</dbReference>
<dbReference type="EMBL" id="DTLI01000173">
    <property type="protein sequence ID" value="HHS52654.1"/>
    <property type="molecule type" value="Genomic_DNA"/>
</dbReference>
<dbReference type="NCBIfam" id="TIGR04183">
    <property type="entry name" value="Por_Secre_tail"/>
    <property type="match status" value="1"/>
</dbReference>
<organism evidence="3">
    <name type="scientific">candidate division WOR-3 bacterium</name>
    <dbReference type="NCBI Taxonomy" id="2052148"/>
    <lineage>
        <taxon>Bacteria</taxon>
        <taxon>Bacteria division WOR-3</taxon>
    </lineage>
</organism>
<evidence type="ECO:0000256" key="1">
    <source>
        <dbReference type="SAM" id="SignalP"/>
    </source>
</evidence>
<protein>
    <submittedName>
        <fullName evidence="3">T9SS type A sorting domain-containing protein</fullName>
    </submittedName>
</protein>
<comment type="caution">
    <text evidence="3">The sequence shown here is derived from an EMBL/GenBank/DDBJ whole genome shotgun (WGS) entry which is preliminary data.</text>
</comment>
<dbReference type="SUPFAM" id="SSF63825">
    <property type="entry name" value="YWTD domain"/>
    <property type="match status" value="1"/>
</dbReference>
<keyword evidence="1" id="KW-0732">Signal</keyword>
<evidence type="ECO:0000259" key="2">
    <source>
        <dbReference type="Pfam" id="PF18962"/>
    </source>
</evidence>